<reference evidence="2 3" key="2">
    <citation type="submission" date="2018-11" db="EMBL/GenBank/DDBJ databases">
        <authorList>
            <consortium name="Pathogen Informatics"/>
        </authorList>
    </citation>
    <scope>NUCLEOTIDE SEQUENCE [LARGE SCALE GENOMIC DNA]</scope>
</reference>
<feature type="compositionally biased region" description="Basic and acidic residues" evidence="1">
    <location>
        <begin position="45"/>
        <end position="56"/>
    </location>
</feature>
<dbReference type="OMA" id="KMPVRRP"/>
<accession>A0A0N4YEF7</accession>
<name>A0A0N4YEF7_NIPBR</name>
<organism evidence="4">
    <name type="scientific">Nippostrongylus brasiliensis</name>
    <name type="common">Rat hookworm</name>
    <dbReference type="NCBI Taxonomy" id="27835"/>
    <lineage>
        <taxon>Eukaryota</taxon>
        <taxon>Metazoa</taxon>
        <taxon>Ecdysozoa</taxon>
        <taxon>Nematoda</taxon>
        <taxon>Chromadorea</taxon>
        <taxon>Rhabditida</taxon>
        <taxon>Rhabditina</taxon>
        <taxon>Rhabditomorpha</taxon>
        <taxon>Strongyloidea</taxon>
        <taxon>Heligmosomidae</taxon>
        <taxon>Nippostrongylus</taxon>
    </lineage>
</organism>
<evidence type="ECO:0000313" key="2">
    <source>
        <dbReference type="EMBL" id="VDL78666.1"/>
    </source>
</evidence>
<feature type="compositionally biased region" description="Polar residues" evidence="1">
    <location>
        <begin position="97"/>
        <end position="108"/>
    </location>
</feature>
<evidence type="ECO:0000256" key="1">
    <source>
        <dbReference type="SAM" id="MobiDB-lite"/>
    </source>
</evidence>
<feature type="compositionally biased region" description="Acidic residues" evidence="1">
    <location>
        <begin position="18"/>
        <end position="35"/>
    </location>
</feature>
<feature type="region of interest" description="Disordered" evidence="1">
    <location>
        <begin position="1"/>
        <end position="138"/>
    </location>
</feature>
<keyword evidence="3" id="KW-1185">Reference proteome</keyword>
<gene>
    <name evidence="2" type="ORF">NBR_LOCUS15072</name>
</gene>
<reference evidence="4" key="1">
    <citation type="submission" date="2017-02" db="UniProtKB">
        <authorList>
            <consortium name="WormBaseParasite"/>
        </authorList>
    </citation>
    <scope>IDENTIFICATION</scope>
</reference>
<dbReference type="EMBL" id="UYSL01021589">
    <property type="protein sequence ID" value="VDL78666.1"/>
    <property type="molecule type" value="Genomic_DNA"/>
</dbReference>
<feature type="compositionally biased region" description="Basic and acidic residues" evidence="1">
    <location>
        <begin position="116"/>
        <end position="138"/>
    </location>
</feature>
<evidence type="ECO:0000313" key="3">
    <source>
        <dbReference type="Proteomes" id="UP000271162"/>
    </source>
</evidence>
<protein>
    <submittedName>
        <fullName evidence="4">CHZ domain-containing protein</fullName>
    </submittedName>
</protein>
<feature type="compositionally biased region" description="Low complexity" evidence="1">
    <location>
        <begin position="7"/>
        <end position="17"/>
    </location>
</feature>
<sequence>MADNISQETQETTTPQETIDEDFGDPFDSPEDETAADSGAGSTVEEEHQSPMEHRHSSAVASKIHKRKVPVRRPTAYVSGRDGADDDKDDVEHTDTGETATAQVSDTAQKPIPADTRLRELSKKYKSQDRSPDSEEAD</sequence>
<dbReference type="Proteomes" id="UP000271162">
    <property type="component" value="Unassembled WGS sequence"/>
</dbReference>
<proteinExistence type="predicted"/>
<dbReference type="WBParaSite" id="NBR_0001507101-mRNA-1">
    <property type="protein sequence ID" value="NBR_0001507101-mRNA-1"/>
    <property type="gene ID" value="NBR_0001507101"/>
</dbReference>
<evidence type="ECO:0000313" key="4">
    <source>
        <dbReference type="WBParaSite" id="NBR_0001507101-mRNA-1"/>
    </source>
</evidence>
<dbReference type="AlphaFoldDB" id="A0A0N4YEF7"/>